<dbReference type="Proteomes" id="UP000774617">
    <property type="component" value="Unassembled WGS sequence"/>
</dbReference>
<name>A0ABQ8G803_9PEZI</name>
<feature type="region of interest" description="Disordered" evidence="1">
    <location>
        <begin position="179"/>
        <end position="216"/>
    </location>
</feature>
<feature type="compositionally biased region" description="Low complexity" evidence="1">
    <location>
        <begin position="179"/>
        <end position="200"/>
    </location>
</feature>
<dbReference type="EMBL" id="JAGTJR010000016">
    <property type="protein sequence ID" value="KAH7047521.1"/>
    <property type="molecule type" value="Genomic_DNA"/>
</dbReference>
<reference evidence="2 3" key="1">
    <citation type="journal article" date="2021" name="Nat. Commun.">
        <title>Genetic determinants of endophytism in the Arabidopsis root mycobiome.</title>
        <authorList>
            <person name="Mesny F."/>
            <person name="Miyauchi S."/>
            <person name="Thiergart T."/>
            <person name="Pickel B."/>
            <person name="Atanasova L."/>
            <person name="Karlsson M."/>
            <person name="Huettel B."/>
            <person name="Barry K.W."/>
            <person name="Haridas S."/>
            <person name="Chen C."/>
            <person name="Bauer D."/>
            <person name="Andreopoulos W."/>
            <person name="Pangilinan J."/>
            <person name="LaButti K."/>
            <person name="Riley R."/>
            <person name="Lipzen A."/>
            <person name="Clum A."/>
            <person name="Drula E."/>
            <person name="Henrissat B."/>
            <person name="Kohler A."/>
            <person name="Grigoriev I.V."/>
            <person name="Martin F.M."/>
            <person name="Hacquard S."/>
        </authorList>
    </citation>
    <scope>NUCLEOTIDE SEQUENCE [LARGE SCALE GENOMIC DNA]</scope>
    <source>
        <strain evidence="2 3">MPI-SDFR-AT-0080</strain>
    </source>
</reference>
<comment type="caution">
    <text evidence="2">The sequence shown here is derived from an EMBL/GenBank/DDBJ whole genome shotgun (WGS) entry which is preliminary data.</text>
</comment>
<protein>
    <submittedName>
        <fullName evidence="2">Uncharacterized protein</fullName>
    </submittedName>
</protein>
<organism evidence="2 3">
    <name type="scientific">Macrophomina phaseolina</name>
    <dbReference type="NCBI Taxonomy" id="35725"/>
    <lineage>
        <taxon>Eukaryota</taxon>
        <taxon>Fungi</taxon>
        <taxon>Dikarya</taxon>
        <taxon>Ascomycota</taxon>
        <taxon>Pezizomycotina</taxon>
        <taxon>Dothideomycetes</taxon>
        <taxon>Dothideomycetes incertae sedis</taxon>
        <taxon>Botryosphaeriales</taxon>
        <taxon>Botryosphaeriaceae</taxon>
        <taxon>Macrophomina</taxon>
    </lineage>
</organism>
<evidence type="ECO:0000313" key="3">
    <source>
        <dbReference type="Proteomes" id="UP000774617"/>
    </source>
</evidence>
<keyword evidence="3" id="KW-1185">Reference proteome</keyword>
<feature type="compositionally biased region" description="Gly residues" evidence="1">
    <location>
        <begin position="490"/>
        <end position="505"/>
    </location>
</feature>
<proteinExistence type="predicted"/>
<sequence length="546" mass="59916">MPGSGSISDGGRPVIDAPRRLADPLMSKSFNKSLRCSFHQELCLDLNHLNPCLLISLNQVFSVFCVIVSSRFHFPHPQSASLWVFLLSTQHPLPPVHSSQLARAAVNLPPSRSATKPGAGTQASIMGYHDIELLRAKLAFICRDECPPAVRVQAHQKFPDALKLPWIAQTTADGAAAASTSSSASNISVDSSSSTPASDAAPPPPAPPSTTDGKLRRKAEVDAVTAYNAEMATQDVIHGRQRTLETLESRGIDESICNGTNAAPLVISKSIKRAHDSHAGSSVEKHSKIDTMALDSRDLKSVQPSTQHDDNIDKVRIVQGSSKRLKKESNQRNVTFISDSQDEIEKRATVEEFEPRYVVVDAVGWVFHEVAMRKKAIKRCAQVMPPIDAGNGVSLYINDPAHTSVLHAFRHMDDDLTRWRELTGSSRNRPLIRHQREKLQQWRESRGFVRSLHDTKWDFSPLWYLFRHKVEELKKIDEVIRRSRTRGAGKRGGGMGQGRSDGGDGGTRRVLEARAGAAADAFAGGQREDSGASKTNLVSLLFGDDE</sequence>
<gene>
    <name evidence="2" type="ORF">B0J12DRAFT_125124</name>
</gene>
<evidence type="ECO:0000313" key="2">
    <source>
        <dbReference type="EMBL" id="KAH7047521.1"/>
    </source>
</evidence>
<evidence type="ECO:0000256" key="1">
    <source>
        <dbReference type="SAM" id="MobiDB-lite"/>
    </source>
</evidence>
<feature type="region of interest" description="Disordered" evidence="1">
    <location>
        <begin position="484"/>
        <end position="512"/>
    </location>
</feature>
<accession>A0ABQ8G803</accession>